<gene>
    <name evidence="6 7" type="primary">LOC114848289</name>
</gene>
<dbReference type="GO" id="GO:0005634">
    <property type="term" value="C:nucleus"/>
    <property type="evidence" value="ECO:0007669"/>
    <property type="project" value="UniProtKB-SubCell"/>
</dbReference>
<dbReference type="InterPro" id="IPR026097">
    <property type="entry name" value="S100PBP"/>
</dbReference>
<dbReference type="AlphaFoldDB" id="A0A6P7LIE8"/>
<evidence type="ECO:0000313" key="5">
    <source>
        <dbReference type="Proteomes" id="UP000515150"/>
    </source>
</evidence>
<dbReference type="KEGG" id="bspl:114848289"/>
<dbReference type="PANTHER" id="PTHR14455:SF0">
    <property type="entry name" value="S100P-BINDING PROTEIN"/>
    <property type="match status" value="1"/>
</dbReference>
<feature type="compositionally biased region" description="Basic and acidic residues" evidence="4">
    <location>
        <begin position="1"/>
        <end position="14"/>
    </location>
</feature>
<feature type="region of interest" description="Disordered" evidence="4">
    <location>
        <begin position="1"/>
        <end position="34"/>
    </location>
</feature>
<evidence type="ECO:0000256" key="1">
    <source>
        <dbReference type="ARBA" id="ARBA00004123"/>
    </source>
</evidence>
<sequence length="418" mass="46440">MDFKESVTKEEGRNVAHAAPGKETQTKQTFSDHKPLSANSKMICDQKTSLQPPWNSFDYFTNFKVEIVNSCAQKRKLELSSCDDGYETPSKKVSLDSNVDDVSCLSPISTNADTAVKGSDAVISCQNKPGQKLKETHPQMEKQEKMKENTNVDEKEDKGHFSVSCTGQLPTEQQESTTDSGLYCNGSVLVLDSWDLHVGGFEEVQSISHIGPPIFESTMCCGDSGELSFKELPRASTDFIDSHHDAQEDDVGDTSTEATLPLNVKVKSVVVVPNPQTTCFKADPTVLDQNHVNLSTGEKVFESAASKHRSQRDAVVKEELTWEQQKNQYVNLVTKHINGKTENQDVMTELLSLMTQVADQAPVGDTAWQHPSNLTRRNYQRLFGFPTPKMSLQDWHTKNGAHKRFAAIPSVFKRSPLP</sequence>
<dbReference type="PANTHER" id="PTHR14455">
    <property type="entry name" value="ASKOPOS"/>
    <property type="match status" value="1"/>
</dbReference>
<dbReference type="OrthoDB" id="8945510at2759"/>
<name>A0A6P7LIE8_BETSP</name>
<evidence type="ECO:0000313" key="7">
    <source>
        <dbReference type="RefSeq" id="XP_028994486.1"/>
    </source>
</evidence>
<evidence type="ECO:0000313" key="6">
    <source>
        <dbReference type="RefSeq" id="XP_028994485.1"/>
    </source>
</evidence>
<keyword evidence="5" id="KW-1185">Reference proteome</keyword>
<comment type="subcellular location">
    <subcellularLocation>
        <location evidence="1">Nucleus</location>
    </subcellularLocation>
</comment>
<dbReference type="Proteomes" id="UP000515150">
    <property type="component" value="Chromosome 22"/>
</dbReference>
<feature type="compositionally biased region" description="Basic and acidic residues" evidence="4">
    <location>
        <begin position="132"/>
        <end position="158"/>
    </location>
</feature>
<dbReference type="RefSeq" id="XP_028994486.1">
    <property type="nucleotide sequence ID" value="XM_029138653.3"/>
</dbReference>
<proteinExistence type="predicted"/>
<reference evidence="6 7" key="1">
    <citation type="submission" date="2025-04" db="UniProtKB">
        <authorList>
            <consortium name="RefSeq"/>
        </authorList>
    </citation>
    <scope>IDENTIFICATION</scope>
</reference>
<keyword evidence="3" id="KW-0539">Nucleus</keyword>
<protein>
    <recommendedName>
        <fullName evidence="2">S100P-binding protein</fullName>
    </recommendedName>
</protein>
<feature type="region of interest" description="Disordered" evidence="4">
    <location>
        <begin position="130"/>
        <end position="158"/>
    </location>
</feature>
<evidence type="ECO:0000256" key="3">
    <source>
        <dbReference type="ARBA" id="ARBA00023242"/>
    </source>
</evidence>
<dbReference type="GO" id="GO:0048306">
    <property type="term" value="F:calcium-dependent protein binding"/>
    <property type="evidence" value="ECO:0007669"/>
    <property type="project" value="InterPro"/>
</dbReference>
<dbReference type="RefSeq" id="XP_028994485.1">
    <property type="nucleotide sequence ID" value="XM_029138652.3"/>
</dbReference>
<accession>A0A6P7LIE8</accession>
<dbReference type="GeneID" id="114848289"/>
<organism evidence="5 7">
    <name type="scientific">Betta splendens</name>
    <name type="common">Siamese fighting fish</name>
    <dbReference type="NCBI Taxonomy" id="158456"/>
    <lineage>
        <taxon>Eukaryota</taxon>
        <taxon>Metazoa</taxon>
        <taxon>Chordata</taxon>
        <taxon>Craniata</taxon>
        <taxon>Vertebrata</taxon>
        <taxon>Euteleostomi</taxon>
        <taxon>Actinopterygii</taxon>
        <taxon>Neopterygii</taxon>
        <taxon>Teleostei</taxon>
        <taxon>Neoteleostei</taxon>
        <taxon>Acanthomorphata</taxon>
        <taxon>Anabantaria</taxon>
        <taxon>Anabantiformes</taxon>
        <taxon>Anabantoidei</taxon>
        <taxon>Osphronemidae</taxon>
        <taxon>Betta</taxon>
    </lineage>
</organism>
<evidence type="ECO:0000256" key="2">
    <source>
        <dbReference type="ARBA" id="ARBA00020595"/>
    </source>
</evidence>
<evidence type="ECO:0000256" key="4">
    <source>
        <dbReference type="SAM" id="MobiDB-lite"/>
    </source>
</evidence>
<dbReference type="Pfam" id="PF15427">
    <property type="entry name" value="S100PBPR"/>
    <property type="match status" value="1"/>
</dbReference>